<evidence type="ECO:0000313" key="3">
    <source>
        <dbReference type="Proteomes" id="UP000260644"/>
    </source>
</evidence>
<name>A0A3E1Y966_9BACT</name>
<evidence type="ECO:0000313" key="2">
    <source>
        <dbReference type="EMBL" id="RFS21930.1"/>
    </source>
</evidence>
<keyword evidence="3" id="KW-1185">Reference proteome</keyword>
<protein>
    <submittedName>
        <fullName evidence="2">SusD/RagB family nutrient-binding outer membrane lipoprotein</fullName>
    </submittedName>
</protein>
<keyword evidence="2" id="KW-0449">Lipoprotein</keyword>
<dbReference type="InterPro" id="IPR041662">
    <property type="entry name" value="SusD-like_2"/>
</dbReference>
<accession>A0A3E1Y966</accession>
<feature type="signal peptide" evidence="1">
    <location>
        <begin position="1"/>
        <end position="18"/>
    </location>
</feature>
<dbReference type="Proteomes" id="UP000260644">
    <property type="component" value="Unassembled WGS sequence"/>
</dbReference>
<dbReference type="Pfam" id="PF12771">
    <property type="entry name" value="SusD-like_2"/>
    <property type="match status" value="1"/>
</dbReference>
<comment type="caution">
    <text evidence="2">The sequence shown here is derived from an EMBL/GenBank/DDBJ whole genome shotgun (WGS) entry which is preliminary data.</text>
</comment>
<dbReference type="RefSeq" id="WP_116976581.1">
    <property type="nucleotide sequence ID" value="NZ_QPMM01000007.1"/>
</dbReference>
<gene>
    <name evidence="2" type="ORF">DVR12_14870</name>
</gene>
<dbReference type="SUPFAM" id="SSF48452">
    <property type="entry name" value="TPR-like"/>
    <property type="match status" value="1"/>
</dbReference>
<dbReference type="PROSITE" id="PS51257">
    <property type="entry name" value="PROKAR_LIPOPROTEIN"/>
    <property type="match status" value="1"/>
</dbReference>
<keyword evidence="1" id="KW-0732">Signal</keyword>
<proteinExistence type="predicted"/>
<dbReference type="AlphaFoldDB" id="A0A3E1Y966"/>
<organism evidence="2 3">
    <name type="scientific">Chitinophaga silvatica</name>
    <dbReference type="NCBI Taxonomy" id="2282649"/>
    <lineage>
        <taxon>Bacteria</taxon>
        <taxon>Pseudomonadati</taxon>
        <taxon>Bacteroidota</taxon>
        <taxon>Chitinophagia</taxon>
        <taxon>Chitinophagales</taxon>
        <taxon>Chitinophagaceae</taxon>
        <taxon>Chitinophaga</taxon>
    </lineage>
</organism>
<dbReference type="EMBL" id="QPMM01000007">
    <property type="protein sequence ID" value="RFS21930.1"/>
    <property type="molecule type" value="Genomic_DNA"/>
</dbReference>
<dbReference type="Gene3D" id="1.25.40.390">
    <property type="match status" value="1"/>
</dbReference>
<sequence>MQRRPILYKLFLFGAVLASCTKGMEQMNVNPNESTNTQPEYLLSTVMSGTAYGYQQDAYFDKPASAGRYITMVLNEGNDKFNWGGVDWGSTFSRLSTNHEMMKVATKQGQLQYVTIGKIFDAFNFAYLTDLYGDIPYTEALQLKETRNSHPKYDQQKDIYPALLKELKDANDELANTKIEMVKSYDPMYNGNYTQWRKFANSLRLRMLLRISKNYPNAFTEMQEIINDPQKYPIFISNNDNAELPYYGAIKDNSWPGGPLNGAYSEFDKRKPSKEVVDFLLQRNDPRLQVWIAPRDSAQPAFNGRTVDNKLYVGVPNAVTEPYLYNGGNGFMSRLNPTYSLDKSPLVKASMMTYSEVCFILAEVVQAGKVTVPNKTAEDLYLEGIKSSMRFYGVEQAAINADYFKQASVIYNGTLEQLIGQKWISNFLKGSEGWFDHRRTGYPAFVLGPVSAFKVIPKRYMYPLSELSNNADQYNKAVSVFGKDDQFTLMWYLK</sequence>
<dbReference type="OrthoDB" id="9766256at2"/>
<reference evidence="2 3" key="1">
    <citation type="submission" date="2018-07" db="EMBL/GenBank/DDBJ databases">
        <title>Chitinophaga K2CV101002-2 sp. nov., isolated from a monsoon evergreen broad-leaved forest soil.</title>
        <authorList>
            <person name="Lv Y."/>
        </authorList>
    </citation>
    <scope>NUCLEOTIDE SEQUENCE [LARGE SCALE GENOMIC DNA]</scope>
    <source>
        <strain evidence="2 3">GDMCC 1.1288</strain>
    </source>
</reference>
<feature type="chain" id="PRO_5017759660" evidence="1">
    <location>
        <begin position="19"/>
        <end position="494"/>
    </location>
</feature>
<evidence type="ECO:0000256" key="1">
    <source>
        <dbReference type="SAM" id="SignalP"/>
    </source>
</evidence>
<dbReference type="InterPro" id="IPR011990">
    <property type="entry name" value="TPR-like_helical_dom_sf"/>
</dbReference>